<dbReference type="PATRIC" id="fig|1303518.3.peg.1583"/>
<dbReference type="STRING" id="454171.CP488_02552"/>
<evidence type="ECO:0000313" key="2">
    <source>
        <dbReference type="EMBL" id="CCW35360.1"/>
    </source>
</evidence>
<keyword evidence="1" id="KW-0812">Transmembrane</keyword>
<feature type="transmembrane region" description="Helical" evidence="1">
    <location>
        <begin position="110"/>
        <end position="129"/>
    </location>
</feature>
<gene>
    <name evidence="2" type="ORF">CCALI_01544</name>
</gene>
<organism evidence="2 3">
    <name type="scientific">Chthonomonas calidirosea (strain DSM 23976 / ICMP 18418 / T49)</name>
    <dbReference type="NCBI Taxonomy" id="1303518"/>
    <lineage>
        <taxon>Bacteria</taxon>
        <taxon>Bacillati</taxon>
        <taxon>Armatimonadota</taxon>
        <taxon>Chthonomonadia</taxon>
        <taxon>Chthonomonadales</taxon>
        <taxon>Chthonomonadaceae</taxon>
        <taxon>Chthonomonas</taxon>
    </lineage>
</organism>
<name>S0EVB4_CHTCT</name>
<dbReference type="KEGG" id="ccz:CCALI_01544"/>
<dbReference type="InterPro" id="IPR002798">
    <property type="entry name" value="SpoIIM-like"/>
</dbReference>
<dbReference type="PANTHER" id="PTHR35337">
    <property type="entry name" value="SLR1478 PROTEIN"/>
    <property type="match status" value="1"/>
</dbReference>
<keyword evidence="1" id="KW-1133">Transmembrane helix</keyword>
<dbReference type="PANTHER" id="PTHR35337:SF1">
    <property type="entry name" value="SLR1478 PROTEIN"/>
    <property type="match status" value="1"/>
</dbReference>
<evidence type="ECO:0000313" key="3">
    <source>
        <dbReference type="Proteomes" id="UP000014227"/>
    </source>
</evidence>
<dbReference type="InParanoid" id="S0EVB4"/>
<dbReference type="eggNOG" id="COG1300">
    <property type="taxonomic scope" value="Bacteria"/>
</dbReference>
<dbReference type="EMBL" id="HF951689">
    <property type="protein sequence ID" value="CCW35360.1"/>
    <property type="molecule type" value="Genomic_DNA"/>
</dbReference>
<evidence type="ECO:0000256" key="1">
    <source>
        <dbReference type="SAM" id="Phobius"/>
    </source>
</evidence>
<protein>
    <submittedName>
        <fullName evidence="2">Uncharacterized membrane protein</fullName>
    </submittedName>
</protein>
<reference evidence="3" key="1">
    <citation type="submission" date="2013-03" db="EMBL/GenBank/DDBJ databases">
        <title>Genome sequence of Chthonomonas calidirosea, the first sequenced genome from the Armatimonadetes phylum (formally candidate division OP10).</title>
        <authorList>
            <person name="Lee K.C.Y."/>
            <person name="Morgan X.C."/>
            <person name="Dunfield P.F."/>
            <person name="Tamas I."/>
            <person name="Houghton K.M."/>
            <person name="Vyssotski M."/>
            <person name="Ryan J.L.J."/>
            <person name="Lagutin K."/>
            <person name="McDonald I.R."/>
            <person name="Stott M.B."/>
        </authorList>
    </citation>
    <scope>NUCLEOTIDE SEQUENCE [LARGE SCALE GENOMIC DNA]</scope>
    <source>
        <strain evidence="3">DSM 23976 / ICMP 18418 / T49</strain>
    </source>
</reference>
<dbReference type="Proteomes" id="UP000014227">
    <property type="component" value="Chromosome I"/>
</dbReference>
<feature type="transmembrane region" description="Helical" evidence="1">
    <location>
        <begin position="268"/>
        <end position="287"/>
    </location>
</feature>
<dbReference type="HOGENOM" id="CLU_069787_0_0_0"/>
<accession>S0EVB4</accession>
<dbReference type="Pfam" id="PF01944">
    <property type="entry name" value="SpoIIM"/>
    <property type="match status" value="1"/>
</dbReference>
<feature type="transmembrane region" description="Helical" evidence="1">
    <location>
        <begin position="293"/>
        <end position="313"/>
    </location>
</feature>
<keyword evidence="1" id="KW-0472">Membrane</keyword>
<sequence length="332" mass="36928">MNEQDFVNEREADWQELSRIVQKADTRRGVRALDREDLLRFMRLYRRVSSDLAYASAHALSEDIVSYLNGLVGRAQAILYESETSSSPFRSVLHFYNYEFPALLQRRCGYFLAALTIFLIGIGLAYWMVITSPPRLNLFIPKEFRASVRAWKSGKIAAPPSAAFSGKLMTHNFQVAIMAYATGPAICVPTTYLLFYNGAVLGAMSALMTEVHRHATFWPGILPHGIAEITATLIGGAAGLMMGVALLLPGPYRRKEAFLQAGREGVQLLLGTIPLFVFAGLIEGMFSHLAVPAWLRLTFAGLNGVFWYLYLFLPRRPPILGGEEAESSGRRN</sequence>
<keyword evidence="3" id="KW-1185">Reference proteome</keyword>
<feature type="transmembrane region" description="Helical" evidence="1">
    <location>
        <begin position="226"/>
        <end position="248"/>
    </location>
</feature>
<dbReference type="AlphaFoldDB" id="S0EVB4"/>
<proteinExistence type="predicted"/>